<dbReference type="InterPro" id="IPR001245">
    <property type="entry name" value="Ser-Thr/Tyr_kinase_cat_dom"/>
</dbReference>
<keyword evidence="1" id="KW-0808">Transferase</keyword>
<keyword evidence="2" id="KW-0547">Nucleotide-binding</keyword>
<evidence type="ECO:0000259" key="5">
    <source>
        <dbReference type="PROSITE" id="PS50011"/>
    </source>
</evidence>
<dbReference type="Gene3D" id="1.10.510.10">
    <property type="entry name" value="Transferase(Phosphotransferase) domain 1"/>
    <property type="match status" value="2"/>
</dbReference>
<comment type="caution">
    <text evidence="6">The sequence shown here is derived from an EMBL/GenBank/DDBJ whole genome shotgun (WGS) entry which is preliminary data.</text>
</comment>
<dbReference type="EMBL" id="BEXD01002212">
    <property type="protein sequence ID" value="GBB97417.1"/>
    <property type="molecule type" value="Genomic_DNA"/>
</dbReference>
<proteinExistence type="predicted"/>
<evidence type="ECO:0000313" key="6">
    <source>
        <dbReference type="EMBL" id="GBB97417.1"/>
    </source>
</evidence>
<keyword evidence="7" id="KW-1185">Reference proteome</keyword>
<keyword evidence="4" id="KW-0067">ATP-binding</keyword>
<gene>
    <name evidence="6" type="ORF">RclHR1_02990018</name>
</gene>
<evidence type="ECO:0000256" key="3">
    <source>
        <dbReference type="ARBA" id="ARBA00022777"/>
    </source>
</evidence>
<dbReference type="InterPro" id="IPR011009">
    <property type="entry name" value="Kinase-like_dom_sf"/>
</dbReference>
<sequence length="483" mass="55727">MNFKLQKDECPPGKYWTNRNSRFWGIEVLSDGTIFIKPIDSMYKQIGRGILGTCLYENTPVYNSSISCPQCKKKFQSPDNWCSDCEIKNFKSNFGNWTGGNKMLDQIIQRSQSNVKGPLDYLEWIPFTEFSDIKFVSKGGFGCVESAIWNLGPRWSFEPSSRKWKRNGPYKVALKTVNDSHQYLQEFLNEVRAHYICTSEDNHLPHCFGITQNPKSKNYVMVLEYAHYDHVHQDFHSGNILIYQKDGKLYPTVEDLGLCRPLNKINNEGKIYGIMLYIAPEVIRGLGNTKAADIYSLGIIMWEILTGERPYKDQPHDAHLAFKILDGLRPTIPEGTPNKYRNLMQKCWNRNPAERSTAEKIKQKVINLKKSLNPNLKRLKGPVCNNGEDSSSLNHSEAYYTSRHLSLDELRGESCQHPEWPGKGWDLLKKEPIISDDQKMQEAKETQYKYVNREYDLSLDNDFLIKDGGGLSKVHKIDRFNNL</sequence>
<reference evidence="6 7" key="1">
    <citation type="submission" date="2017-11" db="EMBL/GenBank/DDBJ databases">
        <title>The genome of Rhizophagus clarus HR1 reveals common genetic basis of auxotrophy among arbuscular mycorrhizal fungi.</title>
        <authorList>
            <person name="Kobayashi Y."/>
        </authorList>
    </citation>
    <scope>NUCLEOTIDE SEQUENCE [LARGE SCALE GENOMIC DNA]</scope>
    <source>
        <strain evidence="6 7">HR1</strain>
    </source>
</reference>
<protein>
    <recommendedName>
        <fullName evidence="5">Protein kinase domain-containing protein</fullName>
    </recommendedName>
</protein>
<dbReference type="PANTHER" id="PTHR44329:SF288">
    <property type="entry name" value="MITOGEN-ACTIVATED PROTEIN KINASE KINASE KINASE 20"/>
    <property type="match status" value="1"/>
</dbReference>
<keyword evidence="3" id="KW-0418">Kinase</keyword>
<dbReference type="SUPFAM" id="SSF56112">
    <property type="entry name" value="Protein kinase-like (PK-like)"/>
    <property type="match status" value="1"/>
</dbReference>
<dbReference type="GO" id="GO:0005524">
    <property type="term" value="F:ATP binding"/>
    <property type="evidence" value="ECO:0007669"/>
    <property type="project" value="UniProtKB-KW"/>
</dbReference>
<evidence type="ECO:0000256" key="4">
    <source>
        <dbReference type="ARBA" id="ARBA00022840"/>
    </source>
</evidence>
<name>A0A2Z6R4X4_9GLOM</name>
<evidence type="ECO:0000313" key="7">
    <source>
        <dbReference type="Proteomes" id="UP000247702"/>
    </source>
</evidence>
<dbReference type="AlphaFoldDB" id="A0A2Z6R4X4"/>
<organism evidence="6 7">
    <name type="scientific">Rhizophagus clarus</name>
    <dbReference type="NCBI Taxonomy" id="94130"/>
    <lineage>
        <taxon>Eukaryota</taxon>
        <taxon>Fungi</taxon>
        <taxon>Fungi incertae sedis</taxon>
        <taxon>Mucoromycota</taxon>
        <taxon>Glomeromycotina</taxon>
        <taxon>Glomeromycetes</taxon>
        <taxon>Glomerales</taxon>
        <taxon>Glomeraceae</taxon>
        <taxon>Rhizophagus</taxon>
    </lineage>
</organism>
<evidence type="ECO:0000256" key="2">
    <source>
        <dbReference type="ARBA" id="ARBA00022741"/>
    </source>
</evidence>
<dbReference type="Pfam" id="PF07714">
    <property type="entry name" value="PK_Tyr_Ser-Thr"/>
    <property type="match status" value="1"/>
</dbReference>
<feature type="domain" description="Protein kinase" evidence="5">
    <location>
        <begin position="40"/>
        <end position="376"/>
    </location>
</feature>
<dbReference type="GO" id="GO:0004674">
    <property type="term" value="F:protein serine/threonine kinase activity"/>
    <property type="evidence" value="ECO:0007669"/>
    <property type="project" value="TreeGrafter"/>
</dbReference>
<accession>A0A2Z6R4X4</accession>
<dbReference type="PROSITE" id="PS50011">
    <property type="entry name" value="PROTEIN_KINASE_DOM"/>
    <property type="match status" value="1"/>
</dbReference>
<dbReference type="InterPro" id="IPR051681">
    <property type="entry name" value="Ser/Thr_Kinases-Pseudokinases"/>
</dbReference>
<dbReference type="InterPro" id="IPR000719">
    <property type="entry name" value="Prot_kinase_dom"/>
</dbReference>
<evidence type="ECO:0000256" key="1">
    <source>
        <dbReference type="ARBA" id="ARBA00022679"/>
    </source>
</evidence>
<dbReference type="PANTHER" id="PTHR44329">
    <property type="entry name" value="SERINE/THREONINE-PROTEIN KINASE TNNI3K-RELATED"/>
    <property type="match status" value="1"/>
</dbReference>
<dbReference type="Proteomes" id="UP000247702">
    <property type="component" value="Unassembled WGS sequence"/>
</dbReference>